<dbReference type="Proteomes" id="UP001183586">
    <property type="component" value="Unassembled WGS sequence"/>
</dbReference>
<dbReference type="EMBL" id="JAVREU010000004">
    <property type="protein sequence ID" value="MDT0388477.1"/>
    <property type="molecule type" value="Genomic_DNA"/>
</dbReference>
<accession>A0ABU2P9I9</accession>
<name>A0ABU2P9I9_9ACTN</name>
<comment type="caution">
    <text evidence="1">The sequence shown here is derived from an EMBL/GenBank/DDBJ whole genome shotgun (WGS) entry which is preliminary data.</text>
</comment>
<dbReference type="Pfam" id="PF15580">
    <property type="entry name" value="Imm53"/>
    <property type="match status" value="1"/>
</dbReference>
<organism evidence="1 2">
    <name type="scientific">Streptomyces dubilierae</name>
    <dbReference type="NCBI Taxonomy" id="3075533"/>
    <lineage>
        <taxon>Bacteria</taxon>
        <taxon>Bacillati</taxon>
        <taxon>Actinomycetota</taxon>
        <taxon>Actinomycetes</taxon>
        <taxon>Kitasatosporales</taxon>
        <taxon>Streptomycetaceae</taxon>
        <taxon>Streptomyces</taxon>
    </lineage>
</organism>
<sequence>MAEVGGELSWLEQWYRAQCDGDWEHEWGVRIATLDNPGWTVAIDLEETALTGRTYDGTDIRRSDSDWVVATVSDGVFRASCGPLNLGEVLRLFRDWAASVSGPRQDRQDRQL</sequence>
<proteinExistence type="predicted"/>
<gene>
    <name evidence="1" type="ORF">RM641_13660</name>
</gene>
<reference evidence="2" key="1">
    <citation type="submission" date="2023-07" db="EMBL/GenBank/DDBJ databases">
        <title>30 novel species of actinomycetes from the DSMZ collection.</title>
        <authorList>
            <person name="Nouioui I."/>
        </authorList>
    </citation>
    <scope>NUCLEOTIDE SEQUENCE [LARGE SCALE GENOMIC DNA]</scope>
    <source>
        <strain evidence="2">DSM 41921</strain>
    </source>
</reference>
<dbReference type="RefSeq" id="WP_311681569.1">
    <property type="nucleotide sequence ID" value="NZ_JAVREU010000004.1"/>
</dbReference>
<evidence type="ECO:0000313" key="1">
    <source>
        <dbReference type="EMBL" id="MDT0388477.1"/>
    </source>
</evidence>
<protein>
    <submittedName>
        <fullName evidence="1">Immunity 53 family protein</fullName>
    </submittedName>
</protein>
<evidence type="ECO:0000313" key="2">
    <source>
        <dbReference type="Proteomes" id="UP001183586"/>
    </source>
</evidence>
<keyword evidence="2" id="KW-1185">Reference proteome</keyword>
<dbReference type="InterPro" id="IPR028228">
    <property type="entry name" value="Imm53"/>
</dbReference>